<evidence type="ECO:0000313" key="2">
    <source>
        <dbReference type="EMBL" id="SVA36394.1"/>
    </source>
</evidence>
<accession>A0A381V8B4</accession>
<gene>
    <name evidence="2" type="ORF">METZ01_LOCUS89248</name>
</gene>
<sequence>MFRIITLVFVVLLSCSIHSQEILRPDRPVAFVGGMLLDGYEAEPIHHSVVIFDKGRIVAVGKRHNTPIPENATVIDISGKTLMPGLIDAHVHVDLIGHGDYTRYYKFLQGTKRLHEVMPIAAKQMLRAGVTSAIDLGTPFQILDLRDKIRAGEIPGPRLTISGPWITRIRWPGIPPEYEIFIDSPEEAATRARELIEQGADVIKVWAGLTEEDYRAVVDVAHQHGVKVHAHLYHPEAIRAAIAAGVDVFQHVGSARNPPYDDDLLAQIAHNGIPIVQTISHRIWVYPA</sequence>
<dbReference type="InterPro" id="IPR051781">
    <property type="entry name" value="Metallo-dep_Hydrolase"/>
</dbReference>
<dbReference type="Gene3D" id="2.30.40.10">
    <property type="entry name" value="Urease, subunit C, domain 1"/>
    <property type="match status" value="1"/>
</dbReference>
<protein>
    <recommendedName>
        <fullName evidence="1">Amidohydrolase-related domain-containing protein</fullName>
    </recommendedName>
</protein>
<proteinExistence type="predicted"/>
<dbReference type="PROSITE" id="PS51257">
    <property type="entry name" value="PROKAR_LIPOPROTEIN"/>
    <property type="match status" value="1"/>
</dbReference>
<reference evidence="2" key="1">
    <citation type="submission" date="2018-05" db="EMBL/GenBank/DDBJ databases">
        <authorList>
            <person name="Lanie J.A."/>
            <person name="Ng W.-L."/>
            <person name="Kazmierczak K.M."/>
            <person name="Andrzejewski T.M."/>
            <person name="Davidsen T.M."/>
            <person name="Wayne K.J."/>
            <person name="Tettelin H."/>
            <person name="Glass J.I."/>
            <person name="Rusch D."/>
            <person name="Podicherti R."/>
            <person name="Tsui H.-C.T."/>
            <person name="Winkler M.E."/>
        </authorList>
    </citation>
    <scope>NUCLEOTIDE SEQUENCE</scope>
</reference>
<dbReference type="PANTHER" id="PTHR43135">
    <property type="entry name" value="ALPHA-D-RIBOSE 1-METHYLPHOSPHONATE 5-TRIPHOSPHATE DIPHOSPHATASE"/>
    <property type="match status" value="1"/>
</dbReference>
<dbReference type="SUPFAM" id="SSF51338">
    <property type="entry name" value="Composite domain of metallo-dependent hydrolases"/>
    <property type="match status" value="1"/>
</dbReference>
<dbReference type="PANTHER" id="PTHR43135:SF3">
    <property type="entry name" value="ALPHA-D-RIBOSE 1-METHYLPHOSPHONATE 5-TRIPHOSPHATE DIPHOSPHATASE"/>
    <property type="match status" value="1"/>
</dbReference>
<dbReference type="EMBL" id="UINC01008075">
    <property type="protein sequence ID" value="SVA36394.1"/>
    <property type="molecule type" value="Genomic_DNA"/>
</dbReference>
<dbReference type="AlphaFoldDB" id="A0A381V8B4"/>
<evidence type="ECO:0000259" key="1">
    <source>
        <dbReference type="Pfam" id="PF01979"/>
    </source>
</evidence>
<organism evidence="2">
    <name type="scientific">marine metagenome</name>
    <dbReference type="NCBI Taxonomy" id="408172"/>
    <lineage>
        <taxon>unclassified sequences</taxon>
        <taxon>metagenomes</taxon>
        <taxon>ecological metagenomes</taxon>
    </lineage>
</organism>
<dbReference type="InterPro" id="IPR006680">
    <property type="entry name" value="Amidohydro-rel"/>
</dbReference>
<dbReference type="GO" id="GO:0016810">
    <property type="term" value="F:hydrolase activity, acting on carbon-nitrogen (but not peptide) bonds"/>
    <property type="evidence" value="ECO:0007669"/>
    <property type="project" value="InterPro"/>
</dbReference>
<feature type="domain" description="Amidohydrolase-related" evidence="1">
    <location>
        <begin position="81"/>
        <end position="271"/>
    </location>
</feature>
<dbReference type="InterPro" id="IPR011059">
    <property type="entry name" value="Metal-dep_hydrolase_composite"/>
</dbReference>
<feature type="non-terminal residue" evidence="2">
    <location>
        <position position="288"/>
    </location>
</feature>
<dbReference type="SUPFAM" id="SSF51556">
    <property type="entry name" value="Metallo-dependent hydrolases"/>
    <property type="match status" value="1"/>
</dbReference>
<dbReference type="InterPro" id="IPR032466">
    <property type="entry name" value="Metal_Hydrolase"/>
</dbReference>
<dbReference type="Gene3D" id="3.20.20.140">
    <property type="entry name" value="Metal-dependent hydrolases"/>
    <property type="match status" value="1"/>
</dbReference>
<name>A0A381V8B4_9ZZZZ</name>
<dbReference type="Pfam" id="PF01979">
    <property type="entry name" value="Amidohydro_1"/>
    <property type="match status" value="1"/>
</dbReference>